<keyword evidence="5" id="KW-0809">Transit peptide</keyword>
<dbReference type="InterPro" id="IPR001017">
    <property type="entry name" value="DH_E1"/>
</dbReference>
<dbReference type="AlphaFoldDB" id="A0A8I6TEZ4"/>
<dbReference type="Gene3D" id="3.40.50.970">
    <property type="match status" value="1"/>
</dbReference>
<organism evidence="11 12">
    <name type="scientific">Cimex lectularius</name>
    <name type="common">Bed bug</name>
    <name type="synonym">Acanthia lectularia</name>
    <dbReference type="NCBI Taxonomy" id="79782"/>
    <lineage>
        <taxon>Eukaryota</taxon>
        <taxon>Metazoa</taxon>
        <taxon>Ecdysozoa</taxon>
        <taxon>Arthropoda</taxon>
        <taxon>Hexapoda</taxon>
        <taxon>Insecta</taxon>
        <taxon>Pterygota</taxon>
        <taxon>Neoptera</taxon>
        <taxon>Paraneoptera</taxon>
        <taxon>Hemiptera</taxon>
        <taxon>Heteroptera</taxon>
        <taxon>Panheteroptera</taxon>
        <taxon>Cimicomorpha</taxon>
        <taxon>Cimicidae</taxon>
        <taxon>Cimex</taxon>
    </lineage>
</organism>
<proteinExistence type="inferred from homology"/>
<name>A0A8I6TEZ4_CIMLE</name>
<evidence type="ECO:0000256" key="9">
    <source>
        <dbReference type="RuleBase" id="RU365014"/>
    </source>
</evidence>
<keyword evidence="9" id="KW-0786">Thiamine pyrophosphate</keyword>
<dbReference type="Proteomes" id="UP000494040">
    <property type="component" value="Unassembled WGS sequence"/>
</dbReference>
<evidence type="ECO:0000313" key="12">
    <source>
        <dbReference type="Proteomes" id="UP000494040"/>
    </source>
</evidence>
<dbReference type="GeneID" id="106667514"/>
<dbReference type="GO" id="GO:0003863">
    <property type="term" value="F:branched-chain 2-oxo acid dehydrogenase activity"/>
    <property type="evidence" value="ECO:0007669"/>
    <property type="project" value="UniProtKB-EC"/>
</dbReference>
<evidence type="ECO:0000256" key="7">
    <source>
        <dbReference type="ARBA" id="ARBA00023002"/>
    </source>
</evidence>
<evidence type="ECO:0000313" key="11">
    <source>
        <dbReference type="EnsemblMetazoa" id="XP_014250985.1"/>
    </source>
</evidence>
<sequence length="421" mass="47573">MSVRYVTVLSKLFRNRTSKAITRRLFSVNLAAAEDNKNENFTTSLEFLSPDTVKTIPSYRVLDLSGQVLNKNEEPKIDDAKLVKMYETMVTLNVMDKILYDSQRQGRISFYMTSYGEEASHLGSAAALDNEDLVYAQYRETGVLLWRGFTPEECMNQCYGNNLDKGKGKQMPCHFGSKVHNFITISSPLTTQMPQAVGSAYAFKRAQNGKCVIVYFGDGAASEGDAHAAFNFSATLECPVIFFCRNNGYAISTPVKEQYRGDGIVSRGQGYGITSIRVDGNDILAVYNATLAARNYCLSNNKPVIVEAMTYRVGHHSTSDDSSAYRSAEEVKKWVQTDNPMVRTFKYLHGKNLWDEKKQSECEKEAKSIILKGFGRAEKVKKPNWTEMFTDVLASENDILMEQKEYMRKHLEKYSDCYPLQ</sequence>
<dbReference type="EC" id="1.2.4.4" evidence="9"/>
<dbReference type="CDD" id="cd02000">
    <property type="entry name" value="TPP_E1_PDC_ADC_BCADC"/>
    <property type="match status" value="1"/>
</dbReference>
<evidence type="ECO:0000256" key="3">
    <source>
        <dbReference type="ARBA" id="ARBA00008646"/>
    </source>
</evidence>
<dbReference type="InterPro" id="IPR050771">
    <property type="entry name" value="Alpha-ketoacid_DH_E1_comp"/>
</dbReference>
<comment type="function">
    <text evidence="9">The branched-chain alpha-keto dehydrogenase complex catalyzes the overall conversion of alpha-keto acids to acyl-CoA and CO(2). It contains multiple copies of three enzymatic components: branched-chain alpha-keto acid decarboxylase (E1), lipoamide acyltransferase (E2) and lipoamide dehydrogenase (E3).</text>
</comment>
<comment type="similarity">
    <text evidence="3 9">Belongs to the BCKDHA family.</text>
</comment>
<keyword evidence="8" id="KW-0496">Mitochondrion</keyword>
<evidence type="ECO:0000259" key="10">
    <source>
        <dbReference type="Pfam" id="PF00676"/>
    </source>
</evidence>
<dbReference type="Pfam" id="PF00676">
    <property type="entry name" value="E1_dh"/>
    <property type="match status" value="1"/>
</dbReference>
<dbReference type="GO" id="GO:0009083">
    <property type="term" value="P:branched-chain amino acid catabolic process"/>
    <property type="evidence" value="ECO:0007669"/>
    <property type="project" value="TreeGrafter"/>
</dbReference>
<accession>A0A8I6TEZ4</accession>
<dbReference type="OMA" id="GMFRGVN"/>
<reference evidence="11" key="1">
    <citation type="submission" date="2022-01" db="UniProtKB">
        <authorList>
            <consortium name="EnsemblMetazoa"/>
        </authorList>
    </citation>
    <scope>IDENTIFICATION</scope>
</reference>
<comment type="cofactor">
    <cofactor evidence="1 9">
        <name>thiamine diphosphate</name>
        <dbReference type="ChEBI" id="CHEBI:58937"/>
    </cofactor>
</comment>
<keyword evidence="6" id="KW-0630">Potassium</keyword>
<dbReference type="FunFam" id="3.40.50.970:FF:000015">
    <property type="entry name" value="2-oxoisovalerate dehydrogenase subunit alpha"/>
    <property type="match status" value="1"/>
</dbReference>
<keyword evidence="4" id="KW-0479">Metal-binding</keyword>
<evidence type="ECO:0000256" key="8">
    <source>
        <dbReference type="ARBA" id="ARBA00023128"/>
    </source>
</evidence>
<dbReference type="GO" id="GO:0046872">
    <property type="term" value="F:metal ion binding"/>
    <property type="evidence" value="ECO:0007669"/>
    <property type="project" value="UniProtKB-KW"/>
</dbReference>
<keyword evidence="7 9" id="KW-0560">Oxidoreductase</keyword>
<evidence type="ECO:0000256" key="6">
    <source>
        <dbReference type="ARBA" id="ARBA00022958"/>
    </source>
</evidence>
<protein>
    <recommendedName>
        <fullName evidence="9">2-oxoisovalerate dehydrogenase subunit alpha</fullName>
        <ecNumber evidence="9">1.2.4.4</ecNumber>
    </recommendedName>
    <alternativeName>
        <fullName evidence="9">Branched-chain alpha-keto acid dehydrogenase E1 component alpha chain</fullName>
    </alternativeName>
</protein>
<dbReference type="PANTHER" id="PTHR43380:SF1">
    <property type="entry name" value="2-OXOISOVALERATE DEHYDROGENASE SUBUNIT ALPHA, MITOCHONDRIAL"/>
    <property type="match status" value="1"/>
</dbReference>
<dbReference type="EnsemblMetazoa" id="XM_014395499.2">
    <property type="protein sequence ID" value="XP_014250985.1"/>
    <property type="gene ID" value="LOC106667514"/>
</dbReference>
<dbReference type="InterPro" id="IPR029061">
    <property type="entry name" value="THDP-binding"/>
</dbReference>
<dbReference type="GO" id="GO:0005759">
    <property type="term" value="C:mitochondrial matrix"/>
    <property type="evidence" value="ECO:0007669"/>
    <property type="project" value="UniProtKB-SubCell"/>
</dbReference>
<evidence type="ECO:0000256" key="5">
    <source>
        <dbReference type="ARBA" id="ARBA00022946"/>
    </source>
</evidence>
<feature type="domain" description="Dehydrogenase E1 component" evidence="10">
    <location>
        <begin position="87"/>
        <end position="384"/>
    </location>
</feature>
<dbReference type="RefSeq" id="XP_014250985.1">
    <property type="nucleotide sequence ID" value="XM_014395499.2"/>
</dbReference>
<dbReference type="KEGG" id="clec:106667514"/>
<dbReference type="OrthoDB" id="3845at2759"/>
<evidence type="ECO:0000256" key="2">
    <source>
        <dbReference type="ARBA" id="ARBA00004305"/>
    </source>
</evidence>
<dbReference type="SUPFAM" id="SSF52518">
    <property type="entry name" value="Thiamin diphosphate-binding fold (THDP-binding)"/>
    <property type="match status" value="1"/>
</dbReference>
<dbReference type="PANTHER" id="PTHR43380">
    <property type="entry name" value="2-OXOISOVALERATE DEHYDROGENASE SUBUNIT ALPHA, MITOCHONDRIAL"/>
    <property type="match status" value="1"/>
</dbReference>
<keyword evidence="12" id="KW-1185">Reference proteome</keyword>
<comment type="subcellular location">
    <subcellularLocation>
        <location evidence="2">Mitochondrion matrix</location>
    </subcellularLocation>
</comment>
<evidence type="ECO:0000256" key="1">
    <source>
        <dbReference type="ARBA" id="ARBA00001964"/>
    </source>
</evidence>
<evidence type="ECO:0000256" key="4">
    <source>
        <dbReference type="ARBA" id="ARBA00022723"/>
    </source>
</evidence>
<dbReference type="CTD" id="593"/>
<comment type="catalytic activity">
    <reaction evidence="9">
        <text>N(6)-[(R)-lipoyl]-L-lysyl-[protein] + 3-methyl-2-oxobutanoate + H(+) = N(6)-[(R)-S(8)-2-methylpropanoyldihydrolipoyl]-L-lysyl-[protein] + CO2</text>
        <dbReference type="Rhea" id="RHEA:13457"/>
        <dbReference type="Rhea" id="RHEA-COMP:10474"/>
        <dbReference type="Rhea" id="RHEA-COMP:10497"/>
        <dbReference type="ChEBI" id="CHEBI:11851"/>
        <dbReference type="ChEBI" id="CHEBI:15378"/>
        <dbReference type="ChEBI" id="CHEBI:16526"/>
        <dbReference type="ChEBI" id="CHEBI:83099"/>
        <dbReference type="ChEBI" id="CHEBI:83142"/>
        <dbReference type="EC" id="1.2.4.4"/>
    </reaction>
</comment>